<name>A0A154QGZ3_9GAMM</name>
<dbReference type="eggNOG" id="COG0189">
    <property type="taxonomic scope" value="Bacteria"/>
</dbReference>
<dbReference type="GO" id="GO:0006412">
    <property type="term" value="P:translation"/>
    <property type="evidence" value="ECO:0007669"/>
    <property type="project" value="UniProtKB-KW"/>
</dbReference>
<feature type="binding site" evidence="11">
    <location>
        <position position="262"/>
    </location>
    <ligand>
        <name>Mn(2+)</name>
        <dbReference type="ChEBI" id="CHEBI:29035"/>
        <label>2</label>
    </ligand>
</feature>
<dbReference type="GO" id="GO:0005737">
    <property type="term" value="C:cytoplasm"/>
    <property type="evidence" value="ECO:0007669"/>
    <property type="project" value="TreeGrafter"/>
</dbReference>
<dbReference type="NCBIfam" id="TIGR00768">
    <property type="entry name" value="rimK_fam"/>
    <property type="match status" value="1"/>
</dbReference>
<dbReference type="InterPro" id="IPR013815">
    <property type="entry name" value="ATP_grasp_subdomain_1"/>
</dbReference>
<dbReference type="InterPro" id="IPR041107">
    <property type="entry name" value="Rimk_N"/>
</dbReference>
<feature type="binding site" evidence="11">
    <location>
        <position position="187"/>
    </location>
    <ligand>
        <name>ATP</name>
        <dbReference type="ChEBI" id="CHEBI:30616"/>
    </ligand>
</feature>
<dbReference type="Proteomes" id="UP000076131">
    <property type="component" value="Unassembled WGS sequence"/>
</dbReference>
<evidence type="ECO:0000256" key="7">
    <source>
        <dbReference type="ARBA" id="ARBA00022917"/>
    </source>
</evidence>
<dbReference type="InterPro" id="IPR011761">
    <property type="entry name" value="ATP-grasp"/>
</dbReference>
<keyword evidence="14" id="KW-1185">Reference proteome</keyword>
<evidence type="ECO:0000256" key="8">
    <source>
        <dbReference type="ARBA" id="ARBA00023211"/>
    </source>
</evidence>
<dbReference type="GO" id="GO:0009432">
    <property type="term" value="P:SOS response"/>
    <property type="evidence" value="ECO:0007669"/>
    <property type="project" value="TreeGrafter"/>
</dbReference>
<dbReference type="EMBL" id="LVJS01000044">
    <property type="protein sequence ID" value="KZC23465.1"/>
    <property type="molecule type" value="Genomic_DNA"/>
</dbReference>
<organism evidence="13 14">
    <name type="scientific">Rhodanobacter thiooxydans</name>
    <dbReference type="NCBI Taxonomy" id="416169"/>
    <lineage>
        <taxon>Bacteria</taxon>
        <taxon>Pseudomonadati</taxon>
        <taxon>Pseudomonadota</taxon>
        <taxon>Gammaproteobacteria</taxon>
        <taxon>Lysobacterales</taxon>
        <taxon>Rhodanobacteraceae</taxon>
        <taxon>Rhodanobacter</taxon>
    </lineage>
</organism>
<dbReference type="PANTHER" id="PTHR21621:SF7">
    <property type="entry name" value="RIBOSOMAL PROTEIN BS6--L-GLUTAMATE LIGASE"/>
    <property type="match status" value="1"/>
</dbReference>
<reference evidence="13 14" key="1">
    <citation type="journal article" date="2016" name="MBio">
        <title>Lateral Gene Transfer in a Heavy Metal-Contaminated-Groundwater Microbial Community.</title>
        <authorList>
            <person name="Hemme C.L."/>
            <person name="Green S.J."/>
            <person name="Rishishwar L."/>
            <person name="Prakash O."/>
            <person name="Pettenato A."/>
            <person name="Chakraborty R."/>
            <person name="Deutschbauer A.M."/>
            <person name="Van Nostrand J.D."/>
            <person name="Wu L."/>
            <person name="He Z."/>
            <person name="Jordan I.K."/>
            <person name="Hazen T.C."/>
            <person name="Arkin A.P."/>
            <person name="Kostka J.E."/>
            <person name="Zhou J."/>
        </authorList>
    </citation>
    <scope>NUCLEOTIDE SEQUENCE [LARGE SCALE GENOMIC DNA]</scope>
    <source>
        <strain evidence="13 14">FW104-T7</strain>
    </source>
</reference>
<evidence type="ECO:0000256" key="1">
    <source>
        <dbReference type="ARBA" id="ARBA00001936"/>
    </source>
</evidence>
<dbReference type="Pfam" id="PF08443">
    <property type="entry name" value="RimK"/>
    <property type="match status" value="1"/>
</dbReference>
<keyword evidence="4 11" id="KW-0547">Nucleotide-binding</keyword>
<dbReference type="FunFam" id="3.30.1490.20:FF:000005">
    <property type="entry name" value="Probable alpha-L-glutamate ligase 1"/>
    <property type="match status" value="1"/>
</dbReference>
<dbReference type="AlphaFoldDB" id="A0A154QGZ3"/>
<keyword evidence="5 11" id="KW-0067">ATP-binding</keyword>
<evidence type="ECO:0000256" key="10">
    <source>
        <dbReference type="ARBA" id="ARBA00072141"/>
    </source>
</evidence>
<dbReference type="InterPro" id="IPR004666">
    <property type="entry name" value="Rp_bS6_RimK/Lys_biosynth_LsyX"/>
</dbReference>
<dbReference type="Pfam" id="PF18030">
    <property type="entry name" value="Rimk_N"/>
    <property type="match status" value="1"/>
</dbReference>
<feature type="binding site" evidence="11">
    <location>
        <position position="260"/>
    </location>
    <ligand>
        <name>Mn(2+)</name>
        <dbReference type="ChEBI" id="CHEBI:29035"/>
        <label>2</label>
    </ligand>
</feature>
<keyword evidence="3 11" id="KW-0479">Metal-binding</keyword>
<dbReference type="EC" id="6.3.2.-" evidence="11"/>
<feature type="domain" description="ATP-grasp" evidence="12">
    <location>
        <begin position="104"/>
        <end position="287"/>
    </location>
</feature>
<dbReference type="PANTHER" id="PTHR21621">
    <property type="entry name" value="RIBOSOMAL PROTEIN S6 MODIFICATION PROTEIN"/>
    <property type="match status" value="1"/>
</dbReference>
<evidence type="ECO:0000256" key="5">
    <source>
        <dbReference type="ARBA" id="ARBA00022840"/>
    </source>
</evidence>
<keyword evidence="7 11" id="KW-0648">Protein biosynthesis</keyword>
<evidence type="ECO:0000256" key="4">
    <source>
        <dbReference type="ARBA" id="ARBA00022741"/>
    </source>
</evidence>
<dbReference type="Gene3D" id="3.30.470.20">
    <property type="entry name" value="ATP-grasp fold, B domain"/>
    <property type="match status" value="1"/>
</dbReference>
<protein>
    <recommendedName>
        <fullName evidence="10 11">Probable alpha-L-glutamate ligase</fullName>
        <ecNumber evidence="11">6.3.2.-</ecNumber>
    </recommendedName>
</protein>
<dbReference type="HAMAP" id="MF_01552">
    <property type="entry name" value="RimK"/>
    <property type="match status" value="1"/>
</dbReference>
<dbReference type="Gene3D" id="3.40.50.20">
    <property type="match status" value="1"/>
</dbReference>
<feature type="binding site" evidence="11">
    <location>
        <begin position="211"/>
        <end position="213"/>
    </location>
    <ligand>
        <name>ATP</name>
        <dbReference type="ChEBI" id="CHEBI:30616"/>
    </ligand>
</feature>
<feature type="binding site" evidence="11">
    <location>
        <position position="248"/>
    </location>
    <ligand>
        <name>Mn(2+)</name>
        <dbReference type="ChEBI" id="CHEBI:29035"/>
        <label>1</label>
    </ligand>
</feature>
<keyword evidence="8 11" id="KW-0464">Manganese</keyword>
<sequence length="306" mass="32823">MKIAILSRNTRLYSTKRLVEAARERGHVVRVLDPLRCYVRVAPGASSIRYKGREVRDIDAVIPRIGTTSTFYGTAVLRQLEMMGVYTPNPSDAVLRARDKLRCLQILAAQGIDMPVTVFGDNPDDADDVLALLGDPPHVIKLNEGSQGTGVVLAEKRAASQSVIEAFRGLYANFLVQEFIAEAKGSDLRCFVVGKKVVAAMQRDATPGDFRANLHRGGTAMAATLSVEEKRIAVRAAGALGLGIAGVDLLRSKRGPLLLEVNASPGLEGIEAATGVDVAGAVVELLEAQAREVPAETRPHRKPVRA</sequence>
<comment type="similarity">
    <text evidence="9">In the C-terminal section; belongs to the RimK family.</text>
</comment>
<accession>A0A154QGZ3</accession>
<dbReference type="SUPFAM" id="SSF56059">
    <property type="entry name" value="Glutathione synthetase ATP-binding domain-like"/>
    <property type="match status" value="1"/>
</dbReference>
<evidence type="ECO:0000259" key="12">
    <source>
        <dbReference type="PROSITE" id="PS50975"/>
    </source>
</evidence>
<feature type="binding site" evidence="11">
    <location>
        <position position="260"/>
    </location>
    <ligand>
        <name>Mn(2+)</name>
        <dbReference type="ChEBI" id="CHEBI:29035"/>
        <label>1</label>
    </ligand>
</feature>
<feature type="binding site" evidence="11">
    <location>
        <position position="260"/>
    </location>
    <ligand>
        <name>Mg(2+)</name>
        <dbReference type="ChEBI" id="CHEBI:18420"/>
        <label>2</label>
    </ligand>
</feature>
<gene>
    <name evidence="11" type="primary">rimK</name>
    <name evidence="13" type="ORF">RHOFW104T7_13445</name>
</gene>
<evidence type="ECO:0000256" key="3">
    <source>
        <dbReference type="ARBA" id="ARBA00022723"/>
    </source>
</evidence>
<feature type="binding site" evidence="11">
    <location>
        <position position="248"/>
    </location>
    <ligand>
        <name>Mg(2+)</name>
        <dbReference type="ChEBI" id="CHEBI:18420"/>
        <label>1</label>
    </ligand>
</feature>
<keyword evidence="6 11" id="KW-0460">Magnesium</keyword>
<dbReference type="NCBIfam" id="NF007764">
    <property type="entry name" value="PRK10446.1"/>
    <property type="match status" value="1"/>
</dbReference>
<evidence type="ECO:0000313" key="14">
    <source>
        <dbReference type="Proteomes" id="UP000076131"/>
    </source>
</evidence>
<keyword evidence="2 11" id="KW-0436">Ligase</keyword>
<feature type="binding site" evidence="11">
    <location>
        <begin position="178"/>
        <end position="179"/>
    </location>
    <ligand>
        <name>ATP</name>
        <dbReference type="ChEBI" id="CHEBI:30616"/>
    </ligand>
</feature>
<comment type="caution">
    <text evidence="13">The sequence shown here is derived from an EMBL/GenBank/DDBJ whole genome shotgun (WGS) entry which is preliminary data.</text>
</comment>
<dbReference type="RefSeq" id="WP_008433705.1">
    <property type="nucleotide sequence ID" value="NZ_LVJS01000044.1"/>
</dbReference>
<evidence type="ECO:0000256" key="9">
    <source>
        <dbReference type="ARBA" id="ARBA00061239"/>
    </source>
</evidence>
<evidence type="ECO:0000256" key="11">
    <source>
        <dbReference type="HAMAP-Rule" id="MF_01552"/>
    </source>
</evidence>
<evidence type="ECO:0000256" key="2">
    <source>
        <dbReference type="ARBA" id="ARBA00022598"/>
    </source>
</evidence>
<dbReference type="InterPro" id="IPR013651">
    <property type="entry name" value="ATP-grasp_RimK-type"/>
</dbReference>
<dbReference type="GO" id="GO:0046872">
    <property type="term" value="F:metal ion binding"/>
    <property type="evidence" value="ECO:0007669"/>
    <property type="project" value="UniProtKB-KW"/>
</dbReference>
<feature type="binding site" evidence="11">
    <location>
        <position position="260"/>
    </location>
    <ligand>
        <name>Mg(2+)</name>
        <dbReference type="ChEBI" id="CHEBI:18420"/>
        <label>1</label>
    </ligand>
</feature>
<feature type="binding site" evidence="11">
    <location>
        <position position="141"/>
    </location>
    <ligand>
        <name>ATP</name>
        <dbReference type="ChEBI" id="CHEBI:30616"/>
    </ligand>
</feature>
<comment type="similarity">
    <text evidence="11">Belongs to the RimK family.</text>
</comment>
<evidence type="ECO:0000313" key="13">
    <source>
        <dbReference type="EMBL" id="KZC23465.1"/>
    </source>
</evidence>
<comment type="cofactor">
    <cofactor evidence="11">
        <name>Mg(2+)</name>
        <dbReference type="ChEBI" id="CHEBI:18420"/>
    </cofactor>
    <cofactor evidence="11">
        <name>Mn(2+)</name>
        <dbReference type="ChEBI" id="CHEBI:29035"/>
    </cofactor>
    <text evidence="11">Binds 2 magnesium or manganese ions per subunit.</text>
</comment>
<dbReference type="STRING" id="416169.RHOFW104T7_13445"/>
<dbReference type="Gene3D" id="3.30.1490.20">
    <property type="entry name" value="ATP-grasp fold, A domain"/>
    <property type="match status" value="1"/>
</dbReference>
<dbReference type="PROSITE" id="PS50975">
    <property type="entry name" value="ATP_GRASP"/>
    <property type="match status" value="1"/>
</dbReference>
<dbReference type="InterPro" id="IPR023533">
    <property type="entry name" value="RimK"/>
</dbReference>
<proteinExistence type="inferred from homology"/>
<dbReference type="GO" id="GO:0018169">
    <property type="term" value="F:ribosomal S6-glutamic acid ligase activity"/>
    <property type="evidence" value="ECO:0007669"/>
    <property type="project" value="TreeGrafter"/>
</dbReference>
<dbReference type="GO" id="GO:0005524">
    <property type="term" value="F:ATP binding"/>
    <property type="evidence" value="ECO:0007669"/>
    <property type="project" value="UniProtKB-UniRule"/>
</dbReference>
<dbReference type="FunFam" id="3.40.50.20:FF:000004">
    <property type="entry name" value="Probable alpha-L-glutamate ligase"/>
    <property type="match status" value="1"/>
</dbReference>
<evidence type="ECO:0000256" key="6">
    <source>
        <dbReference type="ARBA" id="ARBA00022842"/>
    </source>
</evidence>
<feature type="binding site" evidence="11">
    <location>
        <position position="262"/>
    </location>
    <ligand>
        <name>Mg(2+)</name>
        <dbReference type="ChEBI" id="CHEBI:18420"/>
        <label>2</label>
    </ligand>
</feature>
<comment type="cofactor">
    <cofactor evidence="1">
        <name>Mn(2+)</name>
        <dbReference type="ChEBI" id="CHEBI:29035"/>
    </cofactor>
</comment>